<dbReference type="SUPFAM" id="SSF55298">
    <property type="entry name" value="YjgF-like"/>
    <property type="match status" value="1"/>
</dbReference>
<proteinExistence type="predicted"/>
<protein>
    <submittedName>
        <fullName evidence="1">RidA family protein</fullName>
    </submittedName>
</protein>
<dbReference type="CDD" id="cd06154">
    <property type="entry name" value="YjgF_YER057c_UK114_like_6"/>
    <property type="match status" value="1"/>
</dbReference>
<accession>A0ABW3N143</accession>
<dbReference type="RefSeq" id="WP_386054664.1">
    <property type="nucleotide sequence ID" value="NZ_JBHTKH010000021.1"/>
</dbReference>
<sequence length="132" mass="13734">MRRNIGTGSPWEGVVGYSRAVRVGDTVHVAGTTAVRDGQVVAPGDAYRQARVALEIIVAALAECGASPGDVVRTRLYVTDIRDWEAVGRAHGEVFADVRPASTMVQVGALVDPGLLVEIEAEAVVGSGVTPP</sequence>
<dbReference type="InterPro" id="IPR006175">
    <property type="entry name" value="YjgF/YER057c/UK114"/>
</dbReference>
<dbReference type="InterPro" id="IPR035959">
    <property type="entry name" value="RutC-like_sf"/>
</dbReference>
<dbReference type="PANTHER" id="PTHR43857:SF1">
    <property type="entry name" value="YJGH FAMILY PROTEIN"/>
    <property type="match status" value="1"/>
</dbReference>
<dbReference type="Gene3D" id="3.30.1330.40">
    <property type="entry name" value="RutC-like"/>
    <property type="match status" value="1"/>
</dbReference>
<dbReference type="PANTHER" id="PTHR43857">
    <property type="entry name" value="BLR7761 PROTEIN"/>
    <property type="match status" value="1"/>
</dbReference>
<keyword evidence="2" id="KW-1185">Reference proteome</keyword>
<comment type="caution">
    <text evidence="1">The sequence shown here is derived from an EMBL/GenBank/DDBJ whole genome shotgun (WGS) entry which is preliminary data.</text>
</comment>
<reference evidence="2" key="1">
    <citation type="journal article" date="2019" name="Int. J. Syst. Evol. Microbiol.">
        <title>The Global Catalogue of Microorganisms (GCM) 10K type strain sequencing project: providing services to taxonomists for standard genome sequencing and annotation.</title>
        <authorList>
            <consortium name="The Broad Institute Genomics Platform"/>
            <consortium name="The Broad Institute Genome Sequencing Center for Infectious Disease"/>
            <person name="Wu L."/>
            <person name="Ma J."/>
        </authorList>
    </citation>
    <scope>NUCLEOTIDE SEQUENCE [LARGE SCALE GENOMIC DNA]</scope>
    <source>
        <strain evidence="2">CCUG 57508</strain>
    </source>
</reference>
<name>A0ABW3N143_9MICO</name>
<dbReference type="Pfam" id="PF01042">
    <property type="entry name" value="Ribonuc_L-PSP"/>
    <property type="match status" value="1"/>
</dbReference>
<gene>
    <name evidence="1" type="ORF">ACFQ2V_19790</name>
</gene>
<dbReference type="EMBL" id="JBHTKH010000021">
    <property type="protein sequence ID" value="MFD1056556.1"/>
    <property type="molecule type" value="Genomic_DNA"/>
</dbReference>
<organism evidence="1 2">
    <name type="scientific">Terrabacter terrigena</name>
    <dbReference type="NCBI Taxonomy" id="574718"/>
    <lineage>
        <taxon>Bacteria</taxon>
        <taxon>Bacillati</taxon>
        <taxon>Actinomycetota</taxon>
        <taxon>Actinomycetes</taxon>
        <taxon>Micrococcales</taxon>
        <taxon>Intrasporangiaceae</taxon>
        <taxon>Terrabacter</taxon>
    </lineage>
</organism>
<evidence type="ECO:0000313" key="2">
    <source>
        <dbReference type="Proteomes" id="UP001597046"/>
    </source>
</evidence>
<dbReference type="Proteomes" id="UP001597046">
    <property type="component" value="Unassembled WGS sequence"/>
</dbReference>
<evidence type="ECO:0000313" key="1">
    <source>
        <dbReference type="EMBL" id="MFD1056556.1"/>
    </source>
</evidence>